<dbReference type="Proteomes" id="UP000000598">
    <property type="component" value="Chromosome C"/>
</dbReference>
<evidence type="ECO:0000256" key="3">
    <source>
        <dbReference type="ARBA" id="ARBA00022729"/>
    </source>
</evidence>
<protein>
    <submittedName>
        <fullName evidence="7">KLLA0C01276p</fullName>
    </submittedName>
</protein>
<evidence type="ECO:0000313" key="8">
    <source>
        <dbReference type="Proteomes" id="UP000000598"/>
    </source>
</evidence>
<dbReference type="eggNOG" id="ENOG502RS1B">
    <property type="taxonomic scope" value="Eukaryota"/>
</dbReference>
<dbReference type="GeneID" id="2892481"/>
<proteinExistence type="predicted"/>
<keyword evidence="8" id="KW-1185">Reference proteome</keyword>
<dbReference type="AlphaFoldDB" id="Q6CUY7"/>
<keyword evidence="3 6" id="KW-0732">Signal</keyword>
<dbReference type="EMBL" id="CR382123">
    <property type="protein sequence ID" value="CAH01103.1"/>
    <property type="molecule type" value="Genomic_DNA"/>
</dbReference>
<dbReference type="InParanoid" id="Q6CUY7"/>
<keyword evidence="4" id="KW-0325">Glycoprotein</keyword>
<sequence length="373" mass="39398">MVSFNKLCSLALISSAALVSAATYHIDVDYEEYLDVYFHYRESGDAVTVEADATGLTINVDSNSVIASDCQILQSGMLVYTKDGSSDRTLVTWDQYEVFHLTYDGSEITYNAVNPQSCGPISSVSSTTVITANDDIPTKDVPVDQITYSASLTESVPSTTVVTTTVSGVVTSYTSYCPISTIYGNSVVTVTENDVVTSYTTYCPVSEVVLTTQPKTVTKTITSCDNNACTATTSELTTGETITVTKSIQTDVITNTKANSGTVTKSIETVPTTSAKANSEIVTKGVKTEAATSTKGDTVIVTKTTGNTQGQTETRKQTQTPITTSATYAPTDKVTTVLSASSTDSVHVYEGEANFFSVNKLAIGILAVGAAMI</sequence>
<dbReference type="HOGENOM" id="CLU_741988_0_0_1"/>
<dbReference type="Pfam" id="PF13928">
    <property type="entry name" value="Flocculin_t3"/>
    <property type="match status" value="2"/>
</dbReference>
<keyword evidence="2" id="KW-0472">Membrane</keyword>
<gene>
    <name evidence="7" type="ORF">KLLA0_C01276g</name>
</gene>
<keyword evidence="5" id="KW-0449">Lipoprotein</keyword>
<dbReference type="KEGG" id="kla:KLLA0_C01276g"/>
<accession>Q6CUY7</accession>
<comment type="subcellular location">
    <subcellularLocation>
        <location evidence="1">Membrane</location>
        <topology evidence="1">Lipid-anchor</topology>
        <topology evidence="1">GPI-anchor</topology>
    </subcellularLocation>
</comment>
<evidence type="ECO:0000256" key="2">
    <source>
        <dbReference type="ARBA" id="ARBA00022622"/>
    </source>
</evidence>
<evidence type="ECO:0000256" key="6">
    <source>
        <dbReference type="SAM" id="SignalP"/>
    </source>
</evidence>
<dbReference type="OMA" id="TSNCYNV"/>
<dbReference type="RefSeq" id="XP_452252.1">
    <property type="nucleotide sequence ID" value="XM_452252.1"/>
</dbReference>
<organism evidence="7 8">
    <name type="scientific">Kluyveromyces lactis (strain ATCC 8585 / CBS 2359 / DSM 70799 / NBRC 1267 / NRRL Y-1140 / WM37)</name>
    <name type="common">Yeast</name>
    <name type="synonym">Candida sphaerica</name>
    <dbReference type="NCBI Taxonomy" id="284590"/>
    <lineage>
        <taxon>Eukaryota</taxon>
        <taxon>Fungi</taxon>
        <taxon>Dikarya</taxon>
        <taxon>Ascomycota</taxon>
        <taxon>Saccharomycotina</taxon>
        <taxon>Saccharomycetes</taxon>
        <taxon>Saccharomycetales</taxon>
        <taxon>Saccharomycetaceae</taxon>
        <taxon>Kluyveromyces</taxon>
    </lineage>
</organism>
<feature type="chain" id="PRO_5004271735" evidence="6">
    <location>
        <begin position="22"/>
        <end position="373"/>
    </location>
</feature>
<dbReference type="InterPro" id="IPR025928">
    <property type="entry name" value="Flocculin_t3_rpt"/>
</dbReference>
<name>Q6CUY7_KLULA</name>
<feature type="signal peptide" evidence="6">
    <location>
        <begin position="1"/>
        <end position="21"/>
    </location>
</feature>
<keyword evidence="2" id="KW-0336">GPI-anchor</keyword>
<dbReference type="GO" id="GO:0098552">
    <property type="term" value="C:side of membrane"/>
    <property type="evidence" value="ECO:0007669"/>
    <property type="project" value="UniProtKB-KW"/>
</dbReference>
<evidence type="ECO:0000256" key="5">
    <source>
        <dbReference type="ARBA" id="ARBA00023288"/>
    </source>
</evidence>
<reference evidence="7 8" key="1">
    <citation type="journal article" date="2004" name="Nature">
        <title>Genome evolution in yeasts.</title>
        <authorList>
            <consortium name="Genolevures"/>
            <person name="Dujon B."/>
            <person name="Sherman D."/>
            <person name="Fischer G."/>
            <person name="Durrens P."/>
            <person name="Casaregola S."/>
            <person name="Lafontaine I."/>
            <person name="de Montigny J."/>
            <person name="Marck C."/>
            <person name="Neuveglise C."/>
            <person name="Talla E."/>
            <person name="Goffard N."/>
            <person name="Frangeul L."/>
            <person name="Aigle M."/>
            <person name="Anthouard V."/>
            <person name="Babour A."/>
            <person name="Barbe V."/>
            <person name="Barnay S."/>
            <person name="Blanchin S."/>
            <person name="Beckerich J.M."/>
            <person name="Beyne E."/>
            <person name="Bleykasten C."/>
            <person name="Boisrame A."/>
            <person name="Boyer J."/>
            <person name="Cattolico L."/>
            <person name="Confanioleri F."/>
            <person name="de Daruvar A."/>
            <person name="Despons L."/>
            <person name="Fabre E."/>
            <person name="Fairhead C."/>
            <person name="Ferry-Dumazet H."/>
            <person name="Groppi A."/>
            <person name="Hantraye F."/>
            <person name="Hennequin C."/>
            <person name="Jauniaux N."/>
            <person name="Joyet P."/>
            <person name="Kachouri R."/>
            <person name="Kerrest A."/>
            <person name="Koszul R."/>
            <person name="Lemaire M."/>
            <person name="Lesur I."/>
            <person name="Ma L."/>
            <person name="Muller H."/>
            <person name="Nicaud J.M."/>
            <person name="Nikolski M."/>
            <person name="Oztas S."/>
            <person name="Ozier-Kalogeropoulos O."/>
            <person name="Pellenz S."/>
            <person name="Potier S."/>
            <person name="Richard G.F."/>
            <person name="Straub M.L."/>
            <person name="Suleau A."/>
            <person name="Swennene D."/>
            <person name="Tekaia F."/>
            <person name="Wesolowski-Louvel M."/>
            <person name="Westhof E."/>
            <person name="Wirth B."/>
            <person name="Zeniou-Meyer M."/>
            <person name="Zivanovic I."/>
            <person name="Bolotin-Fukuhara M."/>
            <person name="Thierry A."/>
            <person name="Bouchier C."/>
            <person name="Caudron B."/>
            <person name="Scarpelli C."/>
            <person name="Gaillardin C."/>
            <person name="Weissenbach J."/>
            <person name="Wincker P."/>
            <person name="Souciet J.L."/>
        </authorList>
    </citation>
    <scope>NUCLEOTIDE SEQUENCE [LARGE SCALE GENOMIC DNA]</scope>
    <source>
        <strain evidence="8">ATCC 8585 / CBS 2359 / DSM 70799 / NBRC 1267 / NRRL Y-1140 / WM37</strain>
    </source>
</reference>
<dbReference type="PaxDb" id="284590-Q6CUY7"/>
<evidence type="ECO:0000256" key="4">
    <source>
        <dbReference type="ARBA" id="ARBA00023180"/>
    </source>
</evidence>
<evidence type="ECO:0000313" key="7">
    <source>
        <dbReference type="EMBL" id="CAH01103.1"/>
    </source>
</evidence>
<evidence type="ECO:0000256" key="1">
    <source>
        <dbReference type="ARBA" id="ARBA00004589"/>
    </source>
</evidence>